<keyword evidence="4" id="KW-1185">Reference proteome</keyword>
<name>A0AAD5T971_9FUNG</name>
<comment type="caution">
    <text evidence="3">The sequence shown here is derived from an EMBL/GenBank/DDBJ whole genome shotgun (WGS) entry which is preliminary data.</text>
</comment>
<dbReference type="InterPro" id="IPR049733">
    <property type="entry name" value="CCDC61_N"/>
</dbReference>
<accession>A0AAD5T971</accession>
<feature type="compositionally biased region" description="Basic residues" evidence="2">
    <location>
        <begin position="408"/>
        <end position="418"/>
    </location>
</feature>
<evidence type="ECO:0000256" key="1">
    <source>
        <dbReference type="SAM" id="Coils"/>
    </source>
</evidence>
<feature type="compositionally biased region" description="Pro residues" evidence="2">
    <location>
        <begin position="226"/>
        <end position="236"/>
    </location>
</feature>
<feature type="compositionally biased region" description="Polar residues" evidence="2">
    <location>
        <begin position="246"/>
        <end position="277"/>
    </location>
</feature>
<gene>
    <name evidence="3" type="primary">CCDC61</name>
    <name evidence="3" type="ORF">HK100_009742</name>
</gene>
<dbReference type="CDD" id="cd22284">
    <property type="entry name" value="HD_CCDC61_N"/>
    <property type="match status" value="1"/>
</dbReference>
<feature type="compositionally biased region" description="Low complexity" evidence="2">
    <location>
        <begin position="475"/>
        <end position="493"/>
    </location>
</feature>
<evidence type="ECO:0000313" key="3">
    <source>
        <dbReference type="EMBL" id="KAJ3140431.1"/>
    </source>
</evidence>
<protein>
    <submittedName>
        <fullName evidence="3">Coiled-coil domain-containing protein 61</fullName>
    </submittedName>
</protein>
<dbReference type="AlphaFoldDB" id="A0AAD5T971"/>
<proteinExistence type="predicted"/>
<keyword evidence="1" id="KW-0175">Coiled coil</keyword>
<feature type="coiled-coil region" evidence="1">
    <location>
        <begin position="284"/>
        <end position="311"/>
    </location>
</feature>
<dbReference type="Proteomes" id="UP001211907">
    <property type="component" value="Unassembled WGS sequence"/>
</dbReference>
<feature type="compositionally biased region" description="Polar residues" evidence="2">
    <location>
        <begin position="460"/>
        <end position="469"/>
    </location>
</feature>
<evidence type="ECO:0000256" key="2">
    <source>
        <dbReference type="SAM" id="MobiDB-lite"/>
    </source>
</evidence>
<feature type="compositionally biased region" description="Polar residues" evidence="2">
    <location>
        <begin position="397"/>
        <end position="407"/>
    </location>
</feature>
<dbReference type="EMBL" id="JADGJH010000051">
    <property type="protein sequence ID" value="KAJ3140431.1"/>
    <property type="molecule type" value="Genomic_DNA"/>
</dbReference>
<sequence>MVATTTTRRNLRLRGRDFVVIISVAPDVLSVNLSLVDTATINPNNANSNTNTTMVWRAAFPPAYIEEVAKKTGNFKRFAVFCEMLLAALDAQNLVVNSSAANPTVSLDLITGADLSPPNVNANHANTDFVSDIVLHDRIYLVLTYSAAFDRVHYPLPLQLVQSLPPPSNPVFAQLRQNSIISTIHQPQILQQNFPGLQQPQQQQPFQEWPMTDFQSRTANEHQTYTPPPPLPPSPLPQQQQQQQQTKIYSQNQQAQIPDSNGIQEQITPNNPQPNETANLRLQIQTLKTEKVKHMEEIARLLKENDKLRHVVKYQQKTIQQQQQQTQRPKVMLRDGSAFETLFRGLSVNPQGSDAFRKSLKTLQKVVKRLVNDDEDRVGGGEIYDETAFIDKYANTKGRSPSAPTKKTPSHHRQKSSTRKTAAAAISSLPTSAGYRPMKSRPLGLKASPTRDGPPIRHSTPPTATSRRNNLVGERSNNSSRTNSRSSSVASTSGGAYKRFDPTL</sequence>
<evidence type="ECO:0000313" key="4">
    <source>
        <dbReference type="Proteomes" id="UP001211907"/>
    </source>
</evidence>
<feature type="region of interest" description="Disordered" evidence="2">
    <location>
        <begin position="395"/>
        <end position="504"/>
    </location>
</feature>
<organism evidence="3 4">
    <name type="scientific">Physocladia obscura</name>
    <dbReference type="NCBI Taxonomy" id="109957"/>
    <lineage>
        <taxon>Eukaryota</taxon>
        <taxon>Fungi</taxon>
        <taxon>Fungi incertae sedis</taxon>
        <taxon>Chytridiomycota</taxon>
        <taxon>Chytridiomycota incertae sedis</taxon>
        <taxon>Chytridiomycetes</taxon>
        <taxon>Chytridiales</taxon>
        <taxon>Chytriomycetaceae</taxon>
        <taxon>Physocladia</taxon>
    </lineage>
</organism>
<feature type="region of interest" description="Disordered" evidence="2">
    <location>
        <begin position="217"/>
        <end position="277"/>
    </location>
</feature>
<reference evidence="3" key="1">
    <citation type="submission" date="2020-05" db="EMBL/GenBank/DDBJ databases">
        <title>Phylogenomic resolution of chytrid fungi.</title>
        <authorList>
            <person name="Stajich J.E."/>
            <person name="Amses K."/>
            <person name="Simmons R."/>
            <person name="Seto K."/>
            <person name="Myers J."/>
            <person name="Bonds A."/>
            <person name="Quandt C.A."/>
            <person name="Barry K."/>
            <person name="Liu P."/>
            <person name="Grigoriev I."/>
            <person name="Longcore J.E."/>
            <person name="James T.Y."/>
        </authorList>
    </citation>
    <scope>NUCLEOTIDE SEQUENCE</scope>
    <source>
        <strain evidence="3">JEL0513</strain>
    </source>
</reference>